<evidence type="ECO:0000256" key="1">
    <source>
        <dbReference type="SAM" id="Phobius"/>
    </source>
</evidence>
<accession>A0A9D4STQ3</accession>
<proteinExistence type="predicted"/>
<evidence type="ECO:0000313" key="3">
    <source>
        <dbReference type="Proteomes" id="UP000821837"/>
    </source>
</evidence>
<keyword evidence="3" id="KW-1185">Reference proteome</keyword>
<evidence type="ECO:0000313" key="2">
    <source>
        <dbReference type="EMBL" id="KAH7948210.1"/>
    </source>
</evidence>
<keyword evidence="1" id="KW-0472">Membrane</keyword>
<organism evidence="2 3">
    <name type="scientific">Rhipicephalus sanguineus</name>
    <name type="common">Brown dog tick</name>
    <name type="synonym">Ixodes sanguineus</name>
    <dbReference type="NCBI Taxonomy" id="34632"/>
    <lineage>
        <taxon>Eukaryota</taxon>
        <taxon>Metazoa</taxon>
        <taxon>Ecdysozoa</taxon>
        <taxon>Arthropoda</taxon>
        <taxon>Chelicerata</taxon>
        <taxon>Arachnida</taxon>
        <taxon>Acari</taxon>
        <taxon>Parasitiformes</taxon>
        <taxon>Ixodida</taxon>
        <taxon>Ixodoidea</taxon>
        <taxon>Ixodidae</taxon>
        <taxon>Rhipicephalinae</taxon>
        <taxon>Rhipicephalus</taxon>
        <taxon>Rhipicephalus</taxon>
    </lineage>
</organism>
<sequence>MRLCAIVRILRGWFRHLQCPVASATVAVPPRGVAHRTPLTKLRLVAFTAAFLVVAMVALTLLLIAVMSVPRMAEKTLGWRPLYRIEALVARINMLSRLVQSHTTLVCTVGAGVVVQRKTYPPDGVCHYTVFTHVAYDQRADDFRALGAASTSQGATSWRNFLREASGCRRTRLLPSHGDWEAFVSDLEPSRARRLNASLVRHRLHGLALFHVRLRPSQLPVVARALRLLAEHNPGMFIALGVSFEGVNDANALRAFPPGVLDRAVTPLSLLVLETHVPPLDHRGRCRATLPSITDVDEYEGHMRLSLSGAVRILGQHPDLRHVAGTPGLAGCFSMFLGALVFNTSGHEAKLGAACTSWSTDKVSEIDLDGGAIRTYSTNETLREYDGDTDSKEAPVKSRTCHGVSSSQVCEHPSVRLDERAVAAYGQDGQRFFSFESVRLLVPKLTPLLNGTLQSDRTPCLALYNIELDCRVCTQCISERYPQMVGVVHDLLARHLRSFNRDT</sequence>
<comment type="caution">
    <text evidence="2">The sequence shown here is derived from an EMBL/GenBank/DDBJ whole genome shotgun (WGS) entry which is preliminary data.</text>
</comment>
<keyword evidence="1" id="KW-1133">Transmembrane helix</keyword>
<keyword evidence="1" id="KW-0812">Transmembrane</keyword>
<name>A0A9D4STQ3_RHISA</name>
<dbReference type="Proteomes" id="UP000821837">
    <property type="component" value="Chromosome 6"/>
</dbReference>
<dbReference type="AlphaFoldDB" id="A0A9D4STQ3"/>
<reference evidence="2" key="2">
    <citation type="submission" date="2021-09" db="EMBL/GenBank/DDBJ databases">
        <authorList>
            <person name="Jia N."/>
            <person name="Wang J."/>
            <person name="Shi W."/>
            <person name="Du L."/>
            <person name="Sun Y."/>
            <person name="Zhan W."/>
            <person name="Jiang J."/>
            <person name="Wang Q."/>
            <person name="Zhang B."/>
            <person name="Ji P."/>
            <person name="Sakyi L.B."/>
            <person name="Cui X."/>
            <person name="Yuan T."/>
            <person name="Jiang B."/>
            <person name="Yang W."/>
            <person name="Lam T.T.-Y."/>
            <person name="Chang Q."/>
            <person name="Ding S."/>
            <person name="Wang X."/>
            <person name="Zhu J."/>
            <person name="Ruan X."/>
            <person name="Zhao L."/>
            <person name="Wei J."/>
            <person name="Que T."/>
            <person name="Du C."/>
            <person name="Cheng J."/>
            <person name="Dai P."/>
            <person name="Han X."/>
            <person name="Huang E."/>
            <person name="Gao Y."/>
            <person name="Liu J."/>
            <person name="Shao H."/>
            <person name="Ye R."/>
            <person name="Li L."/>
            <person name="Wei W."/>
            <person name="Wang X."/>
            <person name="Wang C."/>
            <person name="Huo Q."/>
            <person name="Li W."/>
            <person name="Guo W."/>
            <person name="Chen H."/>
            <person name="Chen S."/>
            <person name="Zhou L."/>
            <person name="Zhou L."/>
            <person name="Ni X."/>
            <person name="Tian J."/>
            <person name="Zhou Y."/>
            <person name="Sheng Y."/>
            <person name="Liu T."/>
            <person name="Pan Y."/>
            <person name="Xia L."/>
            <person name="Li J."/>
            <person name="Zhao F."/>
            <person name="Cao W."/>
        </authorList>
    </citation>
    <scope>NUCLEOTIDE SEQUENCE</scope>
    <source>
        <strain evidence="2">Rsan-2018</strain>
        <tissue evidence="2">Larvae</tissue>
    </source>
</reference>
<dbReference type="VEuPathDB" id="VectorBase:RSAN_034039"/>
<dbReference type="EMBL" id="JABSTV010001252">
    <property type="protein sequence ID" value="KAH7948210.1"/>
    <property type="molecule type" value="Genomic_DNA"/>
</dbReference>
<feature type="transmembrane region" description="Helical" evidence="1">
    <location>
        <begin position="44"/>
        <end position="67"/>
    </location>
</feature>
<reference evidence="2" key="1">
    <citation type="journal article" date="2020" name="Cell">
        <title>Large-Scale Comparative Analyses of Tick Genomes Elucidate Their Genetic Diversity and Vector Capacities.</title>
        <authorList>
            <consortium name="Tick Genome and Microbiome Consortium (TIGMIC)"/>
            <person name="Jia N."/>
            <person name="Wang J."/>
            <person name="Shi W."/>
            <person name="Du L."/>
            <person name="Sun Y."/>
            <person name="Zhan W."/>
            <person name="Jiang J.F."/>
            <person name="Wang Q."/>
            <person name="Zhang B."/>
            <person name="Ji P."/>
            <person name="Bell-Sakyi L."/>
            <person name="Cui X.M."/>
            <person name="Yuan T.T."/>
            <person name="Jiang B.G."/>
            <person name="Yang W.F."/>
            <person name="Lam T.T."/>
            <person name="Chang Q.C."/>
            <person name="Ding S.J."/>
            <person name="Wang X.J."/>
            <person name="Zhu J.G."/>
            <person name="Ruan X.D."/>
            <person name="Zhao L."/>
            <person name="Wei J.T."/>
            <person name="Ye R.Z."/>
            <person name="Que T.C."/>
            <person name="Du C.H."/>
            <person name="Zhou Y.H."/>
            <person name="Cheng J.X."/>
            <person name="Dai P.F."/>
            <person name="Guo W.B."/>
            <person name="Han X.H."/>
            <person name="Huang E.J."/>
            <person name="Li L.F."/>
            <person name="Wei W."/>
            <person name="Gao Y.C."/>
            <person name="Liu J.Z."/>
            <person name="Shao H.Z."/>
            <person name="Wang X."/>
            <person name="Wang C.C."/>
            <person name="Yang T.C."/>
            <person name="Huo Q.B."/>
            <person name="Li W."/>
            <person name="Chen H.Y."/>
            <person name="Chen S.E."/>
            <person name="Zhou L.G."/>
            <person name="Ni X.B."/>
            <person name="Tian J.H."/>
            <person name="Sheng Y."/>
            <person name="Liu T."/>
            <person name="Pan Y.S."/>
            <person name="Xia L.Y."/>
            <person name="Li J."/>
            <person name="Zhao F."/>
            <person name="Cao W.C."/>
        </authorList>
    </citation>
    <scope>NUCLEOTIDE SEQUENCE</scope>
    <source>
        <strain evidence="2">Rsan-2018</strain>
    </source>
</reference>
<gene>
    <name evidence="2" type="ORF">HPB52_019418</name>
</gene>
<protein>
    <submittedName>
        <fullName evidence="2">Uncharacterized protein</fullName>
    </submittedName>
</protein>